<name>A0A6J7WY05_9CAUD</name>
<organism evidence="2">
    <name type="scientific">uncultured Caudovirales phage</name>
    <dbReference type="NCBI Taxonomy" id="2100421"/>
    <lineage>
        <taxon>Viruses</taxon>
        <taxon>Duplodnaviria</taxon>
        <taxon>Heunggongvirae</taxon>
        <taxon>Uroviricota</taxon>
        <taxon>Caudoviricetes</taxon>
        <taxon>Peduoviridae</taxon>
        <taxon>Maltschvirus</taxon>
        <taxon>Maltschvirus maltsch</taxon>
    </lineage>
</organism>
<dbReference type="SUPFAM" id="SSF55166">
    <property type="entry name" value="Hedgehog/DD-peptidase"/>
    <property type="match status" value="1"/>
</dbReference>
<gene>
    <name evidence="2" type="ORF">UFOVP369_44</name>
</gene>
<dbReference type="EMBL" id="LR798315">
    <property type="protein sequence ID" value="CAB5222959.1"/>
    <property type="molecule type" value="Genomic_DNA"/>
</dbReference>
<sequence>MKLSPNFSLEELTFSQVASRRGLDNTPSEKVKDNLERLAFFLEQVRKVFNKPFLISSGYRSREVNESVGGSKTSQHCEGCAADFNVKGVSPNAVVRAIVDANIPYDQVILEFDSWVHISIPTVKGSTPRKQALIIDNKGKRNFN</sequence>
<accession>A0A6J7WY05</accession>
<dbReference type="InterPro" id="IPR013230">
    <property type="entry name" value="Peptidase_M15A_C"/>
</dbReference>
<dbReference type="Pfam" id="PF08291">
    <property type="entry name" value="Peptidase_M15_3"/>
    <property type="match status" value="1"/>
</dbReference>
<reference evidence="2" key="1">
    <citation type="submission" date="2020-05" db="EMBL/GenBank/DDBJ databases">
        <authorList>
            <person name="Chiriac C."/>
            <person name="Salcher M."/>
            <person name="Ghai R."/>
            <person name="Kavagutti S V."/>
        </authorList>
    </citation>
    <scope>NUCLEOTIDE SEQUENCE</scope>
</reference>
<proteinExistence type="predicted"/>
<dbReference type="InterPro" id="IPR009045">
    <property type="entry name" value="Zn_M74/Hedgehog-like"/>
</dbReference>
<dbReference type="Gene3D" id="3.30.1380.10">
    <property type="match status" value="1"/>
</dbReference>
<protein>
    <submittedName>
        <fullName evidence="2">Peptidase M15A, C-terminal</fullName>
    </submittedName>
</protein>
<feature type="domain" description="Peptidase M15A C-terminal" evidence="1">
    <location>
        <begin position="6"/>
        <end position="119"/>
    </location>
</feature>
<evidence type="ECO:0000313" key="2">
    <source>
        <dbReference type="EMBL" id="CAB5222959.1"/>
    </source>
</evidence>
<evidence type="ECO:0000259" key="1">
    <source>
        <dbReference type="Pfam" id="PF08291"/>
    </source>
</evidence>